<evidence type="ECO:0000256" key="4">
    <source>
        <dbReference type="SAM" id="MobiDB-lite"/>
    </source>
</evidence>
<feature type="domain" description="BZIP" evidence="5">
    <location>
        <begin position="248"/>
        <end position="311"/>
    </location>
</feature>
<proteinExistence type="predicted"/>
<evidence type="ECO:0000256" key="1">
    <source>
        <dbReference type="ARBA" id="ARBA00023015"/>
    </source>
</evidence>
<sequence>MTNPPPDCATNAPDGRFLSPYPHYFTSSNTSSTTAIEQGGPPDPITTGHVYPDTKVVDASRHFVSLEGLKEINDFVPLGTKVAWGEGATPSNGVDNSMALLSPMSQCAPLPISMPLVPGISSFGPILNSWPMPPLPKRRRPSASEPVYEKQEHKKRKASSTGQAIDENTRMTTTTTVTNPPHATPENATTFLTRDFIMPNSPNGQPSMSSATPADAGIISMNAYTQAQPQSQSPPPPHPPPESSSTSESQLATQRARNRVAANKFRRKSKAAVAELETMERALAARHEQLSMMVQGLREEVLGLKNELLMHGNCDCAMIHQYLSNTASRLSMGRGASDTGGHHRPSLGGGGHVPSVTPPGGVPFGNN</sequence>
<feature type="region of interest" description="Disordered" evidence="4">
    <location>
        <begin position="130"/>
        <end position="187"/>
    </location>
</feature>
<protein>
    <recommendedName>
        <fullName evidence="5">BZIP domain-containing protein</fullName>
    </recommendedName>
</protein>
<evidence type="ECO:0000313" key="6">
    <source>
        <dbReference type="EMBL" id="KAK7736196.1"/>
    </source>
</evidence>
<reference evidence="6 7" key="1">
    <citation type="journal article" date="2023" name="PLoS ONE">
        <title>Cytospora paraplurivora sp. nov. isolated from orchards with fruit tree decline syndrome in Ontario, Canada.</title>
        <authorList>
            <person name="Ilyukhin E."/>
            <person name="Nguyen H.D.T."/>
            <person name="Castle A.J."/>
            <person name="Ellouze W."/>
        </authorList>
    </citation>
    <scope>NUCLEOTIDE SEQUENCE [LARGE SCALE GENOMIC DNA]</scope>
    <source>
        <strain evidence="6 7">FDS-564</strain>
    </source>
</reference>
<feature type="compositionally biased region" description="Polar residues" evidence="4">
    <location>
        <begin position="25"/>
        <end position="36"/>
    </location>
</feature>
<dbReference type="Proteomes" id="UP001320245">
    <property type="component" value="Unassembled WGS sequence"/>
</dbReference>
<dbReference type="InterPro" id="IPR046347">
    <property type="entry name" value="bZIP_sf"/>
</dbReference>
<dbReference type="InterPro" id="IPR004827">
    <property type="entry name" value="bZIP"/>
</dbReference>
<dbReference type="GO" id="GO:0003700">
    <property type="term" value="F:DNA-binding transcription factor activity"/>
    <property type="evidence" value="ECO:0007669"/>
    <property type="project" value="InterPro"/>
</dbReference>
<organism evidence="6 7">
    <name type="scientific">Cytospora paraplurivora</name>
    <dbReference type="NCBI Taxonomy" id="2898453"/>
    <lineage>
        <taxon>Eukaryota</taxon>
        <taxon>Fungi</taxon>
        <taxon>Dikarya</taxon>
        <taxon>Ascomycota</taxon>
        <taxon>Pezizomycotina</taxon>
        <taxon>Sordariomycetes</taxon>
        <taxon>Sordariomycetidae</taxon>
        <taxon>Diaporthales</taxon>
        <taxon>Cytosporaceae</taxon>
        <taxon>Cytospora</taxon>
    </lineage>
</organism>
<evidence type="ECO:0000259" key="5">
    <source>
        <dbReference type="PROSITE" id="PS50217"/>
    </source>
</evidence>
<feature type="region of interest" description="Disordered" evidence="4">
    <location>
        <begin position="1"/>
        <end position="45"/>
    </location>
</feature>
<dbReference type="AlphaFoldDB" id="A0AAN9U8K9"/>
<keyword evidence="2" id="KW-0238">DNA-binding</keyword>
<dbReference type="Gene3D" id="1.20.5.170">
    <property type="match status" value="1"/>
</dbReference>
<dbReference type="SUPFAM" id="SSF57959">
    <property type="entry name" value="Leucine zipper domain"/>
    <property type="match status" value="1"/>
</dbReference>
<dbReference type="InterPro" id="IPR002112">
    <property type="entry name" value="Leuzip_Jun"/>
</dbReference>
<dbReference type="PROSITE" id="PS50217">
    <property type="entry name" value="BZIP"/>
    <property type="match status" value="1"/>
</dbReference>
<keyword evidence="1" id="KW-0805">Transcription regulation</keyword>
<gene>
    <name evidence="6" type="ORF">SLS53_007226</name>
</gene>
<comment type="caution">
    <text evidence="6">The sequence shown here is derived from an EMBL/GenBank/DDBJ whole genome shotgun (WGS) entry which is preliminary data.</text>
</comment>
<dbReference type="PROSITE" id="PS00036">
    <property type="entry name" value="BZIP_BASIC"/>
    <property type="match status" value="1"/>
</dbReference>
<name>A0AAN9U8K9_9PEZI</name>
<dbReference type="GO" id="GO:0003677">
    <property type="term" value="F:DNA binding"/>
    <property type="evidence" value="ECO:0007669"/>
    <property type="project" value="UniProtKB-KW"/>
</dbReference>
<evidence type="ECO:0000313" key="7">
    <source>
        <dbReference type="Proteomes" id="UP001320245"/>
    </source>
</evidence>
<keyword evidence="3" id="KW-0804">Transcription</keyword>
<evidence type="ECO:0000256" key="2">
    <source>
        <dbReference type="ARBA" id="ARBA00023125"/>
    </source>
</evidence>
<dbReference type="CDD" id="cd14687">
    <property type="entry name" value="bZIP_ATF2"/>
    <property type="match status" value="1"/>
</dbReference>
<keyword evidence="7" id="KW-1185">Reference proteome</keyword>
<feature type="region of interest" description="Disordered" evidence="4">
    <location>
        <begin position="331"/>
        <end position="367"/>
    </location>
</feature>
<feature type="compositionally biased region" description="Low complexity" evidence="4">
    <location>
        <begin position="170"/>
        <end position="185"/>
    </location>
</feature>
<dbReference type="PRINTS" id="PR00043">
    <property type="entry name" value="LEUZIPPRJUN"/>
</dbReference>
<accession>A0AAN9U8K9</accession>
<evidence type="ECO:0000256" key="3">
    <source>
        <dbReference type="ARBA" id="ARBA00023163"/>
    </source>
</evidence>
<feature type="region of interest" description="Disordered" evidence="4">
    <location>
        <begin position="226"/>
        <end position="264"/>
    </location>
</feature>
<feature type="compositionally biased region" description="Pro residues" evidence="4">
    <location>
        <begin position="232"/>
        <end position="242"/>
    </location>
</feature>
<dbReference type="EMBL" id="JAJSPL020000035">
    <property type="protein sequence ID" value="KAK7736196.1"/>
    <property type="molecule type" value="Genomic_DNA"/>
</dbReference>